<dbReference type="Pfam" id="PF23622">
    <property type="entry name" value="LRR_At1g61320_AtMIF1"/>
    <property type="match status" value="1"/>
</dbReference>
<dbReference type="SUPFAM" id="SSF52047">
    <property type="entry name" value="RNI-like"/>
    <property type="match status" value="1"/>
</dbReference>
<evidence type="ECO:0000313" key="3">
    <source>
        <dbReference type="Proteomes" id="UP000027120"/>
    </source>
</evidence>
<dbReference type="Proteomes" id="UP000027120">
    <property type="component" value="Unassembled WGS sequence"/>
</dbReference>
<dbReference type="Pfam" id="PF00646">
    <property type="entry name" value="F-box"/>
    <property type="match status" value="1"/>
</dbReference>
<reference evidence="2 3" key="1">
    <citation type="submission" date="2014-04" db="EMBL/GenBank/DDBJ databases">
        <authorList>
            <consortium name="International Citrus Genome Consortium"/>
            <person name="Gmitter F."/>
            <person name="Chen C."/>
            <person name="Farmerie W."/>
            <person name="Harkins T."/>
            <person name="Desany B."/>
            <person name="Mohiuddin M."/>
            <person name="Kodira C."/>
            <person name="Borodovsky M."/>
            <person name="Lomsadze A."/>
            <person name="Burns P."/>
            <person name="Jenkins J."/>
            <person name="Prochnik S."/>
            <person name="Shu S."/>
            <person name="Chapman J."/>
            <person name="Pitluck S."/>
            <person name="Schmutz J."/>
            <person name="Rokhsar D."/>
        </authorList>
    </citation>
    <scope>NUCLEOTIDE SEQUENCE</scope>
</reference>
<dbReference type="InterPro" id="IPR001810">
    <property type="entry name" value="F-box_dom"/>
</dbReference>
<proteinExistence type="predicted"/>
<sequence>MATCYVSICGLALDCSYMQLLSQSHHCRSPSTATVTSETQPILSQHKLLRLVITVLHSIFTVNYCIKSLSPATTAPHPYRWKANPPQSFAEMRKRPRNTPATREVKGEIVEDLMSLLPDDILINIISRLPLKEAAKTSVLSSRWKYLWTFTTVLDFDGITESSNCISDPTCIDKVLQLHRGSSINKFRLCLYSKDLHESEITNWVYSALSKRVQIFELELWPRLKNYTFLENCYNNLKSELSGVKYLRSLRLFSVNVTGEILEFILHNCPLLDQLSVVRSETLVSLKVVGSAIQLKHLRISTCYRLNEIKISTPNLLSFKYFGPGQELKLHIENAPQLVDISFRGVMLTRVRNVVGPITSCFPQLKTLELDSCDELYAQFSEHELPNLTHLHLRVATLNRESLLGLASIMKACPFLQTLIVQFDYNGYKVGRRRKVPRHSHQHLKLVELHGFLGRPIDLELAFYILENAMTLEKMVVNRTNYSFGCGNAKDCTKLREAKLRQGVELLVL</sequence>
<gene>
    <name evidence="2" type="ORF">CISIN_1g010478mg</name>
</gene>
<dbReference type="PANTHER" id="PTHR34145:SF68">
    <property type="entry name" value="FBD DOMAIN-CONTAINING PROTEIN"/>
    <property type="match status" value="1"/>
</dbReference>
<dbReference type="AlphaFoldDB" id="A0A067G580"/>
<accession>A0A067G580</accession>
<dbReference type="InterPro" id="IPR032675">
    <property type="entry name" value="LRR_dom_sf"/>
</dbReference>
<evidence type="ECO:0000313" key="2">
    <source>
        <dbReference type="EMBL" id="KDO73720.1"/>
    </source>
</evidence>
<dbReference type="STRING" id="2711.A0A067G580"/>
<dbReference type="Gene3D" id="3.80.10.10">
    <property type="entry name" value="Ribonuclease Inhibitor"/>
    <property type="match status" value="1"/>
</dbReference>
<organism evidence="2 3">
    <name type="scientific">Citrus sinensis</name>
    <name type="common">Sweet orange</name>
    <name type="synonym">Citrus aurantium var. sinensis</name>
    <dbReference type="NCBI Taxonomy" id="2711"/>
    <lineage>
        <taxon>Eukaryota</taxon>
        <taxon>Viridiplantae</taxon>
        <taxon>Streptophyta</taxon>
        <taxon>Embryophyta</taxon>
        <taxon>Tracheophyta</taxon>
        <taxon>Spermatophyta</taxon>
        <taxon>Magnoliopsida</taxon>
        <taxon>eudicotyledons</taxon>
        <taxon>Gunneridae</taxon>
        <taxon>Pentapetalae</taxon>
        <taxon>rosids</taxon>
        <taxon>malvids</taxon>
        <taxon>Sapindales</taxon>
        <taxon>Rutaceae</taxon>
        <taxon>Aurantioideae</taxon>
        <taxon>Citrus</taxon>
    </lineage>
</organism>
<evidence type="ECO:0000259" key="1">
    <source>
        <dbReference type="SMART" id="SM00256"/>
    </source>
</evidence>
<dbReference type="SUPFAM" id="SSF81383">
    <property type="entry name" value="F-box domain"/>
    <property type="match status" value="1"/>
</dbReference>
<dbReference type="InterPro" id="IPR053781">
    <property type="entry name" value="F-box_AtFBL13-like"/>
</dbReference>
<keyword evidence="3" id="KW-1185">Reference proteome</keyword>
<feature type="domain" description="F-box" evidence="1">
    <location>
        <begin position="117"/>
        <end position="157"/>
    </location>
</feature>
<dbReference type="SMART" id="SM00256">
    <property type="entry name" value="FBOX"/>
    <property type="match status" value="1"/>
</dbReference>
<dbReference type="CDD" id="cd22160">
    <property type="entry name" value="F-box_AtFBL13-like"/>
    <property type="match status" value="1"/>
</dbReference>
<dbReference type="EMBL" id="KK784885">
    <property type="protein sequence ID" value="KDO73720.1"/>
    <property type="molecule type" value="Genomic_DNA"/>
</dbReference>
<dbReference type="PANTHER" id="PTHR34145">
    <property type="entry name" value="OS02G0105600 PROTEIN"/>
    <property type="match status" value="1"/>
</dbReference>
<dbReference type="PaxDb" id="2711-XP_006474547.1"/>
<dbReference type="InterPro" id="IPR036047">
    <property type="entry name" value="F-box-like_dom_sf"/>
</dbReference>
<name>A0A067G580_CITSI</name>
<dbReference type="InterPro" id="IPR053772">
    <property type="entry name" value="At1g61320/At1g61330-like"/>
</dbReference>
<protein>
    <recommendedName>
        <fullName evidence="1">F-box domain-containing protein</fullName>
    </recommendedName>
</protein>
<dbReference type="InterPro" id="IPR055357">
    <property type="entry name" value="LRR_At1g61320_AtMIF1"/>
</dbReference>